<dbReference type="EMBL" id="AP026367">
    <property type="protein sequence ID" value="BDN85095.1"/>
    <property type="molecule type" value="Genomic_DNA"/>
</dbReference>
<gene>
    <name evidence="2" type="ORF">NJB1907Z4_C53100</name>
</gene>
<evidence type="ECO:0000313" key="3">
    <source>
        <dbReference type="Proteomes" id="UP001058626"/>
    </source>
</evidence>
<evidence type="ECO:0000313" key="2">
    <source>
        <dbReference type="EMBL" id="BDN85095.1"/>
    </source>
</evidence>
<proteinExistence type="predicted"/>
<organism evidence="2 3">
    <name type="scientific">Mycobacterium pseudoshottsii</name>
    <dbReference type="NCBI Taxonomy" id="265949"/>
    <lineage>
        <taxon>Bacteria</taxon>
        <taxon>Bacillati</taxon>
        <taxon>Actinomycetota</taxon>
        <taxon>Actinomycetes</taxon>
        <taxon>Mycobacteriales</taxon>
        <taxon>Mycobacteriaceae</taxon>
        <taxon>Mycobacterium</taxon>
        <taxon>Mycobacterium ulcerans group</taxon>
    </lineage>
</organism>
<name>A0A9N7LSF8_9MYCO</name>
<accession>A0A9N7LSF8</accession>
<dbReference type="Proteomes" id="UP001058626">
    <property type="component" value="Chromosome"/>
</dbReference>
<feature type="compositionally biased region" description="Basic and acidic residues" evidence="1">
    <location>
        <begin position="62"/>
        <end position="71"/>
    </location>
</feature>
<sequence>MTLNIAGGSRIGVATPGPPNAVGALDNHQIINARAAQRNGGGDAAKTGPDDDDPWWAPTPGRRPEPAREVP</sequence>
<reference evidence="2" key="1">
    <citation type="submission" date="2022-06" db="EMBL/GenBank/DDBJ databases">
        <title>Complete genome sequence of Mycobacterium pseudoshottsii NJB1907-Z4.</title>
        <authorList>
            <person name="Komine T."/>
            <person name="Fukano H."/>
            <person name="Wada S."/>
        </authorList>
    </citation>
    <scope>NUCLEOTIDE SEQUENCE</scope>
    <source>
        <strain evidence="2">NJB1907-Z4</strain>
    </source>
</reference>
<keyword evidence="3" id="KW-1185">Reference proteome</keyword>
<evidence type="ECO:0000256" key="1">
    <source>
        <dbReference type="SAM" id="MobiDB-lite"/>
    </source>
</evidence>
<protein>
    <submittedName>
        <fullName evidence="2">Uncharacterized protein</fullName>
    </submittedName>
</protein>
<dbReference type="AlphaFoldDB" id="A0A9N7LSF8"/>
<feature type="region of interest" description="Disordered" evidence="1">
    <location>
        <begin position="1"/>
        <end position="71"/>
    </location>
</feature>